<organism evidence="2 3">
    <name type="scientific">Micromonospora andamanensis</name>
    <dbReference type="NCBI Taxonomy" id="1287068"/>
    <lineage>
        <taxon>Bacteria</taxon>
        <taxon>Bacillati</taxon>
        <taxon>Actinomycetota</taxon>
        <taxon>Actinomycetes</taxon>
        <taxon>Micromonosporales</taxon>
        <taxon>Micromonosporaceae</taxon>
        <taxon>Micromonospora</taxon>
    </lineage>
</organism>
<evidence type="ECO:0000259" key="1">
    <source>
        <dbReference type="Pfam" id="PF00501"/>
    </source>
</evidence>
<reference evidence="2 3" key="1">
    <citation type="submission" date="2021-01" db="EMBL/GenBank/DDBJ databases">
        <title>Whole genome shotgun sequence of Verrucosispora andamanensis NBRC 109075.</title>
        <authorList>
            <person name="Komaki H."/>
            <person name="Tamura T."/>
        </authorList>
    </citation>
    <scope>NUCLEOTIDE SEQUENCE [LARGE SCALE GENOMIC DNA]</scope>
    <source>
        <strain evidence="2 3">NBRC 109075</strain>
    </source>
</reference>
<dbReference type="InterPro" id="IPR000873">
    <property type="entry name" value="AMP-dep_synth/lig_dom"/>
</dbReference>
<gene>
    <name evidence="2" type="ORF">Van01_55100</name>
</gene>
<evidence type="ECO:0000313" key="3">
    <source>
        <dbReference type="Proteomes" id="UP000647017"/>
    </source>
</evidence>
<sequence>MDTFAAGPPPANPTDILTSVLSSGRAGIALVCGGRSWTWVAFTARIRAAAGMLYGGGVRVGDRVALVGHPSPVFFEIALGCGPGPWPRFVGAPRR</sequence>
<name>A0ABQ4I350_9ACTN</name>
<proteinExistence type="predicted"/>
<comment type="caution">
    <text evidence="2">The sequence shown here is derived from an EMBL/GenBank/DDBJ whole genome shotgun (WGS) entry which is preliminary data.</text>
</comment>
<evidence type="ECO:0000313" key="2">
    <source>
        <dbReference type="EMBL" id="GIJ12296.1"/>
    </source>
</evidence>
<dbReference type="SUPFAM" id="SSF56801">
    <property type="entry name" value="Acetyl-CoA synthetase-like"/>
    <property type="match status" value="1"/>
</dbReference>
<dbReference type="EMBL" id="BOOZ01000048">
    <property type="protein sequence ID" value="GIJ12296.1"/>
    <property type="molecule type" value="Genomic_DNA"/>
</dbReference>
<dbReference type="Proteomes" id="UP000647017">
    <property type="component" value="Unassembled WGS sequence"/>
</dbReference>
<accession>A0ABQ4I350</accession>
<dbReference type="RefSeq" id="WP_204013597.1">
    <property type="nucleotide sequence ID" value="NZ_BOOZ01000048.1"/>
</dbReference>
<feature type="domain" description="AMP-dependent synthetase/ligase" evidence="1">
    <location>
        <begin position="28"/>
        <end position="81"/>
    </location>
</feature>
<dbReference type="Gene3D" id="3.40.50.980">
    <property type="match status" value="1"/>
</dbReference>
<keyword evidence="3" id="KW-1185">Reference proteome</keyword>
<protein>
    <recommendedName>
        <fullName evidence="1">AMP-dependent synthetase/ligase domain-containing protein</fullName>
    </recommendedName>
</protein>
<dbReference type="Pfam" id="PF00501">
    <property type="entry name" value="AMP-binding"/>
    <property type="match status" value="1"/>
</dbReference>